<accession>A0A0A8Y187</accession>
<name>A0A0A8Y187_ARUDO</name>
<reference evidence="1" key="1">
    <citation type="submission" date="2014-09" db="EMBL/GenBank/DDBJ databases">
        <authorList>
            <person name="Magalhaes I.L.F."/>
            <person name="Oliveira U."/>
            <person name="Santos F.R."/>
            <person name="Vidigal T.H.D.A."/>
            <person name="Brescovit A.D."/>
            <person name="Santos A.J."/>
        </authorList>
    </citation>
    <scope>NUCLEOTIDE SEQUENCE</scope>
    <source>
        <tissue evidence="1">Shoot tissue taken approximately 20 cm above the soil surface</tissue>
    </source>
</reference>
<evidence type="ECO:0000313" key="1">
    <source>
        <dbReference type="EMBL" id="JAD19816.1"/>
    </source>
</evidence>
<sequence length="42" mass="4916">MILHQYIFPRIRQCCNGNIKLSRQENSNVDMNSTIITLFSLC</sequence>
<organism evidence="1">
    <name type="scientific">Arundo donax</name>
    <name type="common">Giant reed</name>
    <name type="synonym">Donax arundinaceus</name>
    <dbReference type="NCBI Taxonomy" id="35708"/>
    <lineage>
        <taxon>Eukaryota</taxon>
        <taxon>Viridiplantae</taxon>
        <taxon>Streptophyta</taxon>
        <taxon>Embryophyta</taxon>
        <taxon>Tracheophyta</taxon>
        <taxon>Spermatophyta</taxon>
        <taxon>Magnoliopsida</taxon>
        <taxon>Liliopsida</taxon>
        <taxon>Poales</taxon>
        <taxon>Poaceae</taxon>
        <taxon>PACMAD clade</taxon>
        <taxon>Arundinoideae</taxon>
        <taxon>Arundineae</taxon>
        <taxon>Arundo</taxon>
    </lineage>
</organism>
<proteinExistence type="predicted"/>
<reference evidence="1" key="2">
    <citation type="journal article" date="2015" name="Data Brief">
        <title>Shoot transcriptome of the giant reed, Arundo donax.</title>
        <authorList>
            <person name="Barrero R.A."/>
            <person name="Guerrero F.D."/>
            <person name="Moolhuijzen P."/>
            <person name="Goolsby J.A."/>
            <person name="Tidwell J."/>
            <person name="Bellgard S.E."/>
            <person name="Bellgard M.I."/>
        </authorList>
    </citation>
    <scope>NUCLEOTIDE SEQUENCE</scope>
    <source>
        <tissue evidence="1">Shoot tissue taken approximately 20 cm above the soil surface</tissue>
    </source>
</reference>
<dbReference type="AlphaFoldDB" id="A0A0A8Y187"/>
<dbReference type="EMBL" id="GBRH01278079">
    <property type="protein sequence ID" value="JAD19816.1"/>
    <property type="molecule type" value="Transcribed_RNA"/>
</dbReference>
<protein>
    <submittedName>
        <fullName evidence="1">Uncharacterized protein</fullName>
    </submittedName>
</protein>